<feature type="transmembrane region" description="Helical" evidence="7">
    <location>
        <begin position="369"/>
        <end position="388"/>
    </location>
</feature>
<evidence type="ECO:0000256" key="1">
    <source>
        <dbReference type="ARBA" id="ARBA00004651"/>
    </source>
</evidence>
<dbReference type="InterPro" id="IPR036259">
    <property type="entry name" value="MFS_trans_sf"/>
</dbReference>
<feature type="transmembrane region" description="Helical" evidence="7">
    <location>
        <begin position="252"/>
        <end position="269"/>
    </location>
</feature>
<organism evidence="8 9">
    <name type="scientific">Merdimmobilis hominis</name>
    <dbReference type="NCBI Taxonomy" id="2897707"/>
    <lineage>
        <taxon>Bacteria</taxon>
        <taxon>Bacillati</taxon>
        <taxon>Bacillota</taxon>
        <taxon>Clostridia</taxon>
        <taxon>Eubacteriales</taxon>
        <taxon>Oscillospiraceae</taxon>
        <taxon>Merdimmobilis</taxon>
    </lineage>
</organism>
<evidence type="ECO:0000256" key="3">
    <source>
        <dbReference type="ARBA" id="ARBA00022448"/>
    </source>
</evidence>
<feature type="transmembrane region" description="Helical" evidence="7">
    <location>
        <begin position="12"/>
        <end position="34"/>
    </location>
</feature>
<feature type="transmembrane region" description="Helical" evidence="7">
    <location>
        <begin position="75"/>
        <end position="94"/>
    </location>
</feature>
<keyword evidence="6 7" id="KW-0472">Membrane</keyword>
<dbReference type="GO" id="GO:0022857">
    <property type="term" value="F:transmembrane transporter activity"/>
    <property type="evidence" value="ECO:0007669"/>
    <property type="project" value="InterPro"/>
</dbReference>
<dbReference type="RefSeq" id="WP_204445884.1">
    <property type="nucleotide sequence ID" value="NZ_JACJKY010000007.1"/>
</dbReference>
<dbReference type="GO" id="GO:0005886">
    <property type="term" value="C:plasma membrane"/>
    <property type="evidence" value="ECO:0007669"/>
    <property type="project" value="UniProtKB-SubCell"/>
</dbReference>
<evidence type="ECO:0000256" key="2">
    <source>
        <dbReference type="ARBA" id="ARBA00008335"/>
    </source>
</evidence>
<evidence type="ECO:0000256" key="5">
    <source>
        <dbReference type="ARBA" id="ARBA00022989"/>
    </source>
</evidence>
<feature type="transmembrane region" description="Helical" evidence="7">
    <location>
        <begin position="213"/>
        <end position="232"/>
    </location>
</feature>
<feature type="transmembrane region" description="Helical" evidence="7">
    <location>
        <begin position="281"/>
        <end position="298"/>
    </location>
</feature>
<accession>A0A939BEB2</accession>
<dbReference type="Proteomes" id="UP000774750">
    <property type="component" value="Unassembled WGS sequence"/>
</dbReference>
<keyword evidence="3" id="KW-0813">Transport</keyword>
<dbReference type="SUPFAM" id="SSF103473">
    <property type="entry name" value="MFS general substrate transporter"/>
    <property type="match status" value="1"/>
</dbReference>
<keyword evidence="5 7" id="KW-1133">Transmembrane helix</keyword>
<reference evidence="8" key="1">
    <citation type="submission" date="2020-08" db="EMBL/GenBank/DDBJ databases">
        <authorList>
            <person name="Cejkova D."/>
            <person name="Kubasova T."/>
            <person name="Jahodarova E."/>
            <person name="Rychlik I."/>
        </authorList>
    </citation>
    <scope>NUCLEOTIDE SEQUENCE</scope>
    <source>
        <strain evidence="8">An559</strain>
    </source>
</reference>
<evidence type="ECO:0000256" key="7">
    <source>
        <dbReference type="SAM" id="Phobius"/>
    </source>
</evidence>
<comment type="subcellular location">
    <subcellularLocation>
        <location evidence="1">Cell membrane</location>
        <topology evidence="1">Multi-pass membrane protein</topology>
    </subcellularLocation>
</comment>
<dbReference type="PANTHER" id="PTHR23514">
    <property type="entry name" value="BYPASS OF STOP CODON PROTEIN 6"/>
    <property type="match status" value="1"/>
</dbReference>
<feature type="transmembrane region" description="Helical" evidence="7">
    <location>
        <begin position="338"/>
        <end position="363"/>
    </location>
</feature>
<evidence type="ECO:0000256" key="6">
    <source>
        <dbReference type="ARBA" id="ARBA00023136"/>
    </source>
</evidence>
<sequence>MSIRTNFNHTIAASYLGYISQAIVVNFAPLLFLTFQSSFSIPLEQITLLVTLNFGLQLFVDFACAKLIHRIGYRAAAIAAHLFIACGLFGMAIFPDLLPSPYIGLLIAVMLYAIGGGIVEVVVSPIVEACPTERKEAAMSLLHSFYCWGCVAVILLSTVFFTLFGIHSWRILSILWALLPAANAVYFAFVPIRTLEESTGTDTPLKKILRAPVFWVFMLLMVCAGASEQAIGQWASAFAESGLRVSKTIGDLAGPCMFAVLMGTSRALYAKLSEKIDLTKAMFTSGALCIISYLIATLSPSPALSLVGCGLCGLSVGLFWPGTFSLAAKTLPGSTAMFALFALAGDLGCSVGPTVVGGVSGMFDGSLKTGLLAAIAFPVLLCIGLFLYRRHKTHLNNEK</sequence>
<comment type="similarity">
    <text evidence="2">Belongs to the major facilitator superfamily.</text>
</comment>
<evidence type="ECO:0000256" key="4">
    <source>
        <dbReference type="ARBA" id="ARBA00022692"/>
    </source>
</evidence>
<dbReference type="EMBL" id="JACJKY010000007">
    <property type="protein sequence ID" value="MBM6920711.1"/>
    <property type="molecule type" value="Genomic_DNA"/>
</dbReference>
<name>A0A939BEB2_9FIRM</name>
<dbReference type="Gene3D" id="1.20.1250.20">
    <property type="entry name" value="MFS general substrate transporter like domains"/>
    <property type="match status" value="1"/>
</dbReference>
<feature type="transmembrane region" description="Helical" evidence="7">
    <location>
        <begin position="46"/>
        <end position="68"/>
    </location>
</feature>
<comment type="caution">
    <text evidence="8">The sequence shown here is derived from an EMBL/GenBank/DDBJ whole genome shotgun (WGS) entry which is preliminary data.</text>
</comment>
<feature type="transmembrane region" description="Helical" evidence="7">
    <location>
        <begin position="100"/>
        <end position="124"/>
    </location>
</feature>
<feature type="transmembrane region" description="Helical" evidence="7">
    <location>
        <begin position="304"/>
        <end position="326"/>
    </location>
</feature>
<keyword evidence="9" id="KW-1185">Reference proteome</keyword>
<proteinExistence type="inferred from homology"/>
<keyword evidence="4 7" id="KW-0812">Transmembrane</keyword>
<feature type="transmembrane region" description="Helical" evidence="7">
    <location>
        <begin position="172"/>
        <end position="192"/>
    </location>
</feature>
<evidence type="ECO:0000313" key="9">
    <source>
        <dbReference type="Proteomes" id="UP000774750"/>
    </source>
</evidence>
<dbReference type="Pfam" id="PF07690">
    <property type="entry name" value="MFS_1"/>
    <property type="match status" value="1"/>
</dbReference>
<dbReference type="AlphaFoldDB" id="A0A939BEB2"/>
<dbReference type="InterPro" id="IPR051788">
    <property type="entry name" value="MFS_Transporter"/>
</dbReference>
<gene>
    <name evidence="8" type="ORF">H6A12_06040</name>
</gene>
<protein>
    <submittedName>
        <fullName evidence="8">MFS transporter</fullName>
    </submittedName>
</protein>
<feature type="transmembrane region" description="Helical" evidence="7">
    <location>
        <begin position="145"/>
        <end position="166"/>
    </location>
</feature>
<reference evidence="8" key="2">
    <citation type="journal article" date="2021" name="Sci. Rep.">
        <title>The distribution of antibiotic resistance genes in chicken gut microbiota commensals.</title>
        <authorList>
            <person name="Juricova H."/>
            <person name="Matiasovicova J."/>
            <person name="Kubasova T."/>
            <person name="Cejkova D."/>
            <person name="Rychlik I."/>
        </authorList>
    </citation>
    <scope>NUCLEOTIDE SEQUENCE</scope>
    <source>
        <strain evidence="8">An559</strain>
    </source>
</reference>
<dbReference type="InterPro" id="IPR011701">
    <property type="entry name" value="MFS"/>
</dbReference>
<dbReference type="PANTHER" id="PTHR23514:SF3">
    <property type="entry name" value="BYPASS OF STOP CODON PROTEIN 6"/>
    <property type="match status" value="1"/>
</dbReference>
<evidence type="ECO:0000313" key="8">
    <source>
        <dbReference type="EMBL" id="MBM6920711.1"/>
    </source>
</evidence>